<feature type="region of interest" description="Disordered" evidence="1">
    <location>
        <begin position="76"/>
        <end position="98"/>
    </location>
</feature>
<organism evidence="2 3">
    <name type="scientific">Portunus trituberculatus</name>
    <name type="common">Swimming crab</name>
    <name type="synonym">Neptunus trituberculatus</name>
    <dbReference type="NCBI Taxonomy" id="210409"/>
    <lineage>
        <taxon>Eukaryota</taxon>
        <taxon>Metazoa</taxon>
        <taxon>Ecdysozoa</taxon>
        <taxon>Arthropoda</taxon>
        <taxon>Crustacea</taxon>
        <taxon>Multicrustacea</taxon>
        <taxon>Malacostraca</taxon>
        <taxon>Eumalacostraca</taxon>
        <taxon>Eucarida</taxon>
        <taxon>Decapoda</taxon>
        <taxon>Pleocyemata</taxon>
        <taxon>Brachyura</taxon>
        <taxon>Eubrachyura</taxon>
        <taxon>Portunoidea</taxon>
        <taxon>Portunidae</taxon>
        <taxon>Portuninae</taxon>
        <taxon>Portunus</taxon>
    </lineage>
</organism>
<accession>A0A5B7I0K0</accession>
<evidence type="ECO:0000313" key="3">
    <source>
        <dbReference type="Proteomes" id="UP000324222"/>
    </source>
</evidence>
<gene>
    <name evidence="2" type="ORF">E2C01_068827</name>
</gene>
<sequence length="113" mass="12550">MDATRPLEVAASERGRGVVLGSRRLCHHHLYPSRRPGTHYRGLERNRQSRTAAILVKASWLLAASAQDQQCMAIPLRRNHNNQSQQRQEDHSGPGPAVAKAVRAVVPGCIIMR</sequence>
<protein>
    <submittedName>
        <fullName evidence="2">Uncharacterized protein</fullName>
    </submittedName>
</protein>
<dbReference type="EMBL" id="VSRR010038976">
    <property type="protein sequence ID" value="MPC74468.1"/>
    <property type="molecule type" value="Genomic_DNA"/>
</dbReference>
<evidence type="ECO:0000313" key="2">
    <source>
        <dbReference type="EMBL" id="MPC74468.1"/>
    </source>
</evidence>
<proteinExistence type="predicted"/>
<reference evidence="2 3" key="1">
    <citation type="submission" date="2019-05" db="EMBL/GenBank/DDBJ databases">
        <title>Another draft genome of Portunus trituberculatus and its Hox gene families provides insights of decapod evolution.</title>
        <authorList>
            <person name="Jeong J.-H."/>
            <person name="Song I."/>
            <person name="Kim S."/>
            <person name="Choi T."/>
            <person name="Kim D."/>
            <person name="Ryu S."/>
            <person name="Kim W."/>
        </authorList>
    </citation>
    <scope>NUCLEOTIDE SEQUENCE [LARGE SCALE GENOMIC DNA]</scope>
    <source>
        <tissue evidence="2">Muscle</tissue>
    </source>
</reference>
<dbReference type="AlphaFoldDB" id="A0A5B7I0K0"/>
<keyword evidence="3" id="KW-1185">Reference proteome</keyword>
<dbReference type="Proteomes" id="UP000324222">
    <property type="component" value="Unassembled WGS sequence"/>
</dbReference>
<evidence type="ECO:0000256" key="1">
    <source>
        <dbReference type="SAM" id="MobiDB-lite"/>
    </source>
</evidence>
<comment type="caution">
    <text evidence="2">The sequence shown here is derived from an EMBL/GenBank/DDBJ whole genome shotgun (WGS) entry which is preliminary data.</text>
</comment>
<name>A0A5B7I0K0_PORTR</name>